<organism evidence="2 3">
    <name type="scientific">Desulfobacula phenolica</name>
    <dbReference type="NCBI Taxonomy" id="90732"/>
    <lineage>
        <taxon>Bacteria</taxon>
        <taxon>Pseudomonadati</taxon>
        <taxon>Thermodesulfobacteriota</taxon>
        <taxon>Desulfobacteria</taxon>
        <taxon>Desulfobacterales</taxon>
        <taxon>Desulfobacteraceae</taxon>
        <taxon>Desulfobacula</taxon>
    </lineage>
</organism>
<dbReference type="InterPro" id="IPR000719">
    <property type="entry name" value="Prot_kinase_dom"/>
</dbReference>
<feature type="domain" description="Protein kinase" evidence="1">
    <location>
        <begin position="35"/>
        <end position="284"/>
    </location>
</feature>
<dbReference type="Proteomes" id="UP000199608">
    <property type="component" value="Unassembled WGS sequence"/>
</dbReference>
<protein>
    <submittedName>
        <fullName evidence="2">Serine/threonine protein kinase</fullName>
    </submittedName>
</protein>
<sequence length="291" mass="33331">MKQCNGCGKIVSQTITMCPVCGINNSGPLKFIDEYKIQTIIYEDRTSIVCKAAKNKDTSPVTIRIFTEKSGMDERVAKRFKNELEKLKKLPDEYFLRHYEIKKSSDGPWYKISEWMDAADWNSVFRSGILDSLPRMVTLFHNIASILDILNKHDHFMPYLILYDLMIPKEKTKNLHIKLNYKLSRFLNARATHNGPMLQKALDCHPDIINQRAIDFRSGIWSLGKVFIELLTADSNQNINSSTVDELDSPDPELAALLNAMLSDDPDLRPQTMESVVSELSRILKRLTCSE</sequence>
<gene>
    <name evidence="2" type="ORF">SAMN04487931_10220</name>
</gene>
<keyword evidence="2" id="KW-0723">Serine/threonine-protein kinase</keyword>
<dbReference type="SMART" id="SM00220">
    <property type="entry name" value="S_TKc"/>
    <property type="match status" value="1"/>
</dbReference>
<name>A0A1H2DRF0_9BACT</name>
<evidence type="ECO:0000313" key="2">
    <source>
        <dbReference type="EMBL" id="SDT85477.1"/>
    </source>
</evidence>
<dbReference type="GO" id="GO:0005524">
    <property type="term" value="F:ATP binding"/>
    <property type="evidence" value="ECO:0007669"/>
    <property type="project" value="InterPro"/>
</dbReference>
<dbReference type="PROSITE" id="PS50011">
    <property type="entry name" value="PROTEIN_KINASE_DOM"/>
    <property type="match status" value="1"/>
</dbReference>
<reference evidence="3" key="1">
    <citation type="submission" date="2016-10" db="EMBL/GenBank/DDBJ databases">
        <authorList>
            <person name="Varghese N."/>
            <person name="Submissions S."/>
        </authorList>
    </citation>
    <scope>NUCLEOTIDE SEQUENCE [LARGE SCALE GENOMIC DNA]</scope>
    <source>
        <strain evidence="3">DSM 3384</strain>
    </source>
</reference>
<dbReference type="Gene3D" id="1.10.510.10">
    <property type="entry name" value="Transferase(Phosphotransferase) domain 1"/>
    <property type="match status" value="1"/>
</dbReference>
<keyword evidence="2" id="KW-0808">Transferase</keyword>
<dbReference type="EMBL" id="FNLL01000002">
    <property type="protein sequence ID" value="SDT85477.1"/>
    <property type="molecule type" value="Genomic_DNA"/>
</dbReference>
<proteinExistence type="predicted"/>
<keyword evidence="2" id="KW-0418">Kinase</keyword>
<accession>A0A1H2DRF0</accession>
<evidence type="ECO:0000313" key="3">
    <source>
        <dbReference type="Proteomes" id="UP000199608"/>
    </source>
</evidence>
<dbReference type="AlphaFoldDB" id="A0A1H2DRF0"/>
<dbReference type="GO" id="GO:0004674">
    <property type="term" value="F:protein serine/threonine kinase activity"/>
    <property type="evidence" value="ECO:0007669"/>
    <property type="project" value="UniProtKB-KW"/>
</dbReference>
<evidence type="ECO:0000259" key="1">
    <source>
        <dbReference type="PROSITE" id="PS50011"/>
    </source>
</evidence>
<dbReference type="InterPro" id="IPR011009">
    <property type="entry name" value="Kinase-like_dom_sf"/>
</dbReference>
<dbReference type="RefSeq" id="WP_092230119.1">
    <property type="nucleotide sequence ID" value="NZ_FNLL01000002.1"/>
</dbReference>
<keyword evidence="3" id="KW-1185">Reference proteome</keyword>
<dbReference type="SUPFAM" id="SSF56112">
    <property type="entry name" value="Protein kinase-like (PK-like)"/>
    <property type="match status" value="1"/>
</dbReference>